<dbReference type="eggNOG" id="COG5530">
    <property type="taxonomic scope" value="Bacteria"/>
</dbReference>
<feature type="region of interest" description="Disordered" evidence="1">
    <location>
        <begin position="1"/>
        <end position="31"/>
    </location>
</feature>
<evidence type="ECO:0000313" key="4">
    <source>
        <dbReference type="Proteomes" id="UP000000552"/>
    </source>
</evidence>
<sequence>MQPGLVRSPRGRRRRRSEPPRIQRPPGGTMLPANCFSPAEDTMNDASATPAGPVLSSAERVNTLSHFHRAEIARMAGWRDRLDRTTNWAITVVAAMLSVSLSTASAHHGVLLFAMLLILLLLWIEARRYRFFDFYRARVRQFERHYFAQIFSPQPDFASDWLLIVGEGLRAPKFLLSQRAALARRLRRNYIYLFLILLLAWVLKISTPSLQVGGVATGFVGSIRYAVDSAALGPIPGVAIVVGVAAFYAWLFAIVLFASGGDGELTFGDVHV</sequence>
<dbReference type="PIRSF" id="PIRSF015000">
    <property type="entry name" value="UCP01500"/>
    <property type="match status" value="1"/>
</dbReference>
<feature type="transmembrane region" description="Helical" evidence="2">
    <location>
        <begin position="189"/>
        <end position="207"/>
    </location>
</feature>
<name>Q98IS8_RHILO</name>
<dbReference type="InterPro" id="IPR014470">
    <property type="entry name" value="UCP01500"/>
</dbReference>
<keyword evidence="2" id="KW-1133">Transmembrane helix</keyword>
<protein>
    <submittedName>
        <fullName evidence="3">Mlr2267 protein</fullName>
    </submittedName>
</protein>
<dbReference type="KEGG" id="mlo:mlr2267"/>
<keyword evidence="2" id="KW-0812">Transmembrane</keyword>
<gene>
    <name evidence="3" type="ordered locus">mlr2267</name>
</gene>
<evidence type="ECO:0000313" key="3">
    <source>
        <dbReference type="EMBL" id="BAB49438.1"/>
    </source>
</evidence>
<proteinExistence type="predicted"/>
<dbReference type="HOGENOM" id="CLU_089301_0_0_5"/>
<accession>Q98IS8</accession>
<evidence type="ECO:0000256" key="1">
    <source>
        <dbReference type="SAM" id="MobiDB-lite"/>
    </source>
</evidence>
<dbReference type="EMBL" id="BA000012">
    <property type="protein sequence ID" value="BAB49438.1"/>
    <property type="molecule type" value="Genomic_DNA"/>
</dbReference>
<dbReference type="AlphaFoldDB" id="Q98IS8"/>
<feature type="transmembrane region" description="Helical" evidence="2">
    <location>
        <begin position="235"/>
        <end position="258"/>
    </location>
</feature>
<feature type="transmembrane region" description="Helical" evidence="2">
    <location>
        <begin position="110"/>
        <end position="126"/>
    </location>
</feature>
<keyword evidence="2" id="KW-0472">Membrane</keyword>
<reference evidence="3 4" key="1">
    <citation type="journal article" date="2000" name="DNA Res.">
        <title>Complete genome structure of the nitrogen-fixing symbiotic bacterium Mesorhizobium loti.</title>
        <authorList>
            <person name="Kaneko T."/>
            <person name="Nakamura Y."/>
            <person name="Sato S."/>
            <person name="Asamizu E."/>
            <person name="Kato T."/>
            <person name="Sasamoto S."/>
            <person name="Watanabe A."/>
            <person name="Idesawa K."/>
            <person name="Ishikawa A."/>
            <person name="Kawashima K."/>
            <person name="Kimura T."/>
            <person name="Kishida Y."/>
            <person name="Kiyokawa C."/>
            <person name="Kohara M."/>
            <person name="Matsumoto M."/>
            <person name="Matsuno A."/>
            <person name="Mochizuki Y."/>
            <person name="Nakayama S."/>
            <person name="Nakazaki N."/>
            <person name="Shimpo S."/>
            <person name="Sugimoto M."/>
            <person name="Takeuchi C."/>
            <person name="Yamada M."/>
            <person name="Tabata S."/>
        </authorList>
    </citation>
    <scope>NUCLEOTIDE SEQUENCE [LARGE SCALE GENOMIC DNA]</scope>
    <source>
        <strain evidence="4">LMG 29417 / CECT 9101 / MAFF 303099</strain>
    </source>
</reference>
<dbReference type="Proteomes" id="UP000000552">
    <property type="component" value="Chromosome"/>
</dbReference>
<dbReference type="Pfam" id="PF10028">
    <property type="entry name" value="DUF2270"/>
    <property type="match status" value="1"/>
</dbReference>
<evidence type="ECO:0000256" key="2">
    <source>
        <dbReference type="SAM" id="Phobius"/>
    </source>
</evidence>
<organism evidence="3 4">
    <name type="scientific">Mesorhizobium japonicum (strain LMG 29417 / CECT 9101 / MAFF 303099)</name>
    <name type="common">Mesorhizobium loti (strain MAFF 303099)</name>
    <dbReference type="NCBI Taxonomy" id="266835"/>
    <lineage>
        <taxon>Bacteria</taxon>
        <taxon>Pseudomonadati</taxon>
        <taxon>Pseudomonadota</taxon>
        <taxon>Alphaproteobacteria</taxon>
        <taxon>Hyphomicrobiales</taxon>
        <taxon>Phyllobacteriaceae</taxon>
        <taxon>Mesorhizobium</taxon>
    </lineage>
</organism>